<comment type="caution">
    <text evidence="1">The sequence shown here is derived from an EMBL/GenBank/DDBJ whole genome shotgun (WGS) entry which is preliminary data.</text>
</comment>
<protein>
    <submittedName>
        <fullName evidence="1">Uncharacterized protein</fullName>
    </submittedName>
</protein>
<reference evidence="1 2" key="1">
    <citation type="submission" date="2024-04" db="EMBL/GenBank/DDBJ databases">
        <title>Draft genome sequence of Sessilibacter corallicola NBRC 116591.</title>
        <authorList>
            <person name="Miyakawa T."/>
            <person name="Kusuya Y."/>
            <person name="Miura T."/>
        </authorList>
    </citation>
    <scope>NUCLEOTIDE SEQUENCE [LARGE SCALE GENOMIC DNA]</scope>
    <source>
        <strain evidence="1 2">KU-00831-HH</strain>
    </source>
</reference>
<proteinExistence type="predicted"/>
<dbReference type="Proteomes" id="UP001465153">
    <property type="component" value="Unassembled WGS sequence"/>
</dbReference>
<dbReference type="EMBL" id="BAABWN010000016">
    <property type="protein sequence ID" value="GAA6169872.1"/>
    <property type="molecule type" value="Genomic_DNA"/>
</dbReference>
<accession>A0ABQ0AE35</accession>
<keyword evidence="2" id="KW-1185">Reference proteome</keyword>
<sequence>MLQYLFSIHTKQWENIEKNRNSDTYSFDVDIPTTVLNQTTNTHIEFIKKLTRNNSDKNQNTDQEQTIKWNINLSTTLKNNIQVYFTLEFQREPANQLINRTSIFCEHADTLNKLKQHSHRLTQQHKNQGIKITLSFFERLPKTMKEAVEINLIDLHI</sequence>
<name>A0ABQ0AE35_9GAMM</name>
<evidence type="ECO:0000313" key="1">
    <source>
        <dbReference type="EMBL" id="GAA6169872.1"/>
    </source>
</evidence>
<evidence type="ECO:0000313" key="2">
    <source>
        <dbReference type="Proteomes" id="UP001465153"/>
    </source>
</evidence>
<gene>
    <name evidence="1" type="ORF">NBRC116591_36840</name>
</gene>
<organism evidence="1 2">
    <name type="scientific">Sessilibacter corallicola</name>
    <dbReference type="NCBI Taxonomy" id="2904075"/>
    <lineage>
        <taxon>Bacteria</taxon>
        <taxon>Pseudomonadati</taxon>
        <taxon>Pseudomonadota</taxon>
        <taxon>Gammaproteobacteria</taxon>
        <taxon>Cellvibrionales</taxon>
        <taxon>Cellvibrionaceae</taxon>
        <taxon>Sessilibacter</taxon>
    </lineage>
</organism>